<evidence type="ECO:0000313" key="1">
    <source>
        <dbReference type="EMBL" id="KAL2636197.1"/>
    </source>
</evidence>
<reference evidence="1 2" key="1">
    <citation type="submission" date="2024-09" db="EMBL/GenBank/DDBJ databases">
        <title>Chromosome-scale assembly of Riccia fluitans.</title>
        <authorList>
            <person name="Paukszto L."/>
            <person name="Sawicki J."/>
            <person name="Karawczyk K."/>
            <person name="Piernik-Szablinska J."/>
            <person name="Szczecinska M."/>
            <person name="Mazdziarz M."/>
        </authorList>
    </citation>
    <scope>NUCLEOTIDE SEQUENCE [LARGE SCALE GENOMIC DNA]</scope>
    <source>
        <strain evidence="1">Rf_01</strain>
        <tissue evidence="1">Aerial parts of the thallus</tissue>
    </source>
</reference>
<comment type="caution">
    <text evidence="1">The sequence shown here is derived from an EMBL/GenBank/DDBJ whole genome shotgun (WGS) entry which is preliminary data.</text>
</comment>
<keyword evidence="2" id="KW-1185">Reference proteome</keyword>
<evidence type="ECO:0000313" key="2">
    <source>
        <dbReference type="Proteomes" id="UP001605036"/>
    </source>
</evidence>
<name>A0ABD1YZJ1_9MARC</name>
<accession>A0ABD1YZJ1</accession>
<gene>
    <name evidence="1" type="ORF">R1flu_007676</name>
</gene>
<dbReference type="AlphaFoldDB" id="A0ABD1YZJ1"/>
<proteinExistence type="predicted"/>
<organism evidence="1 2">
    <name type="scientific">Riccia fluitans</name>
    <dbReference type="NCBI Taxonomy" id="41844"/>
    <lineage>
        <taxon>Eukaryota</taxon>
        <taxon>Viridiplantae</taxon>
        <taxon>Streptophyta</taxon>
        <taxon>Embryophyta</taxon>
        <taxon>Marchantiophyta</taxon>
        <taxon>Marchantiopsida</taxon>
        <taxon>Marchantiidae</taxon>
        <taxon>Marchantiales</taxon>
        <taxon>Ricciaceae</taxon>
        <taxon>Riccia</taxon>
    </lineage>
</organism>
<dbReference type="EMBL" id="JBHFFA010000003">
    <property type="protein sequence ID" value="KAL2636197.1"/>
    <property type="molecule type" value="Genomic_DNA"/>
</dbReference>
<sequence>MIWQFDGKQQVPFLIIWYEGMGSLAIRLRQRQSRRFLYPVYLLSFLALGPWRKVSHVFLVRQVTRLRKEDTVKLVSSGSFEFRNPPVSSEYLVRLY</sequence>
<protein>
    <submittedName>
        <fullName evidence="1">Uncharacterized protein</fullName>
    </submittedName>
</protein>
<dbReference type="Proteomes" id="UP001605036">
    <property type="component" value="Unassembled WGS sequence"/>
</dbReference>